<name>A0A8S5R1L8_9CAUD</name>
<proteinExistence type="predicted"/>
<evidence type="ECO:0000313" key="1">
    <source>
        <dbReference type="EMBL" id="DAE25240.1"/>
    </source>
</evidence>
<protein>
    <submittedName>
        <fullName evidence="1">Uncharacterized protein</fullName>
    </submittedName>
</protein>
<sequence length="122" mass="14556">MITNDDILEVRLYEKKFIKSPCKTDTKTIFQKKCYQSWCVDSIVERLYFYATIDPEMQVYDVCYNLTPIDIIEEFKADMEFFLEKTTFETGIFIFSTAIDECDSLLNYLERMQNEKLTSDQL</sequence>
<reference evidence="1" key="1">
    <citation type="journal article" date="2021" name="Proc. Natl. Acad. Sci. U.S.A.">
        <title>A Catalog of Tens of Thousands of Viruses from Human Metagenomes Reveals Hidden Associations with Chronic Diseases.</title>
        <authorList>
            <person name="Tisza M.J."/>
            <person name="Buck C.B."/>
        </authorList>
    </citation>
    <scope>NUCLEOTIDE SEQUENCE</scope>
    <source>
        <strain evidence="1">CtWWc42</strain>
    </source>
</reference>
<accession>A0A8S5R1L8</accession>
<dbReference type="EMBL" id="BK015795">
    <property type="protein sequence ID" value="DAE25240.1"/>
    <property type="molecule type" value="Genomic_DNA"/>
</dbReference>
<organism evidence="1">
    <name type="scientific">Siphoviridae sp. ctWWc42</name>
    <dbReference type="NCBI Taxonomy" id="2826361"/>
    <lineage>
        <taxon>Viruses</taxon>
        <taxon>Duplodnaviria</taxon>
        <taxon>Heunggongvirae</taxon>
        <taxon>Uroviricota</taxon>
        <taxon>Caudoviricetes</taxon>
    </lineage>
</organism>